<reference evidence="10 11" key="1">
    <citation type="submission" date="2021-01" db="EMBL/GenBank/DDBJ databases">
        <title>Prevotella A2931 sp. nov.</title>
        <authorList>
            <person name="Buhl M."/>
            <person name="Oberhettinger P."/>
        </authorList>
    </citation>
    <scope>NUCLEOTIDE SEQUENCE [LARGE SCALE GENOMIC DNA]</scope>
    <source>
        <strain evidence="10 11">A2931</strain>
    </source>
</reference>
<dbReference type="Pfam" id="PF20791">
    <property type="entry name" value="Acyl-ACP_TE_C"/>
    <property type="match status" value="1"/>
</dbReference>
<feature type="domain" description="Acyl-ACP thioesterase N-terminal hotdog" evidence="8">
    <location>
        <begin position="17"/>
        <end position="126"/>
    </location>
</feature>
<evidence type="ECO:0000313" key="11">
    <source>
        <dbReference type="Proteomes" id="UP000664265"/>
    </source>
</evidence>
<dbReference type="CDD" id="cd00586">
    <property type="entry name" value="4HBT"/>
    <property type="match status" value="1"/>
</dbReference>
<keyword evidence="2" id="KW-0444">Lipid biosynthesis</keyword>
<dbReference type="Pfam" id="PF01643">
    <property type="entry name" value="Acyl-ACP_TE"/>
    <property type="match status" value="1"/>
</dbReference>
<evidence type="ECO:0000256" key="4">
    <source>
        <dbReference type="ARBA" id="ARBA00022832"/>
    </source>
</evidence>
<sequence length="254" mass="29325">MKLGKIGEYEFVAEPFHCDFSHQLMLGHLGNSMLNAADYHSNDRGYGMEYLNTVHRTWVLSRLAIEMERMPKAYDKFKIATWVESAMKYFTSRNFAVMSADGRPLGYGRSIWAMIDTDTRQPVDILAVRDGLISEYIETDQPCPICKSSRVKIDDDVELVRSVSTYYSDVDVNGHVNSVKYIEHVLDLFDIDFYKTHRLKRMDVAYVAESHQGDLLNFYVQQMGDTHIIRITKSSCSKTEEVEVVRVSMDFIKE</sequence>
<keyword evidence="6" id="KW-0443">Lipid metabolism</keyword>
<keyword evidence="7" id="KW-0275">Fatty acid biosynthesis</keyword>
<comment type="similarity">
    <text evidence="1">Belongs to the acyl-ACP thioesterase family.</text>
</comment>
<evidence type="ECO:0000256" key="3">
    <source>
        <dbReference type="ARBA" id="ARBA00022801"/>
    </source>
</evidence>
<keyword evidence="4" id="KW-0276">Fatty acid metabolism</keyword>
<evidence type="ECO:0000313" key="10">
    <source>
        <dbReference type="EMBL" id="MBO1363332.1"/>
    </source>
</evidence>
<keyword evidence="3" id="KW-0378">Hydrolase</keyword>
<dbReference type="InterPro" id="IPR049427">
    <property type="entry name" value="Acyl-ACP_TE_C"/>
</dbReference>
<proteinExistence type="inferred from homology"/>
<evidence type="ECO:0000256" key="2">
    <source>
        <dbReference type="ARBA" id="ARBA00022516"/>
    </source>
</evidence>
<name>A0ABS3M578_9BACT</name>
<evidence type="ECO:0000256" key="6">
    <source>
        <dbReference type="ARBA" id="ARBA00023098"/>
    </source>
</evidence>
<organism evidence="10 11">
    <name type="scientific">Prevotella illustrans</name>
    <dbReference type="NCBI Taxonomy" id="2800387"/>
    <lineage>
        <taxon>Bacteria</taxon>
        <taxon>Pseudomonadati</taxon>
        <taxon>Bacteroidota</taxon>
        <taxon>Bacteroidia</taxon>
        <taxon>Bacteroidales</taxon>
        <taxon>Prevotellaceae</taxon>
        <taxon>Prevotella</taxon>
    </lineage>
</organism>
<accession>A0ABS3M578</accession>
<evidence type="ECO:0000256" key="5">
    <source>
        <dbReference type="ARBA" id="ARBA00022946"/>
    </source>
</evidence>
<dbReference type="EMBL" id="JAERMS010000013">
    <property type="protein sequence ID" value="MBO1363332.1"/>
    <property type="molecule type" value="Genomic_DNA"/>
</dbReference>
<dbReference type="PANTHER" id="PTHR31727">
    <property type="entry name" value="OLEOYL-ACYL CARRIER PROTEIN THIOESTERASE 1, CHLOROPLASTIC"/>
    <property type="match status" value="1"/>
</dbReference>
<dbReference type="InterPro" id="IPR045023">
    <property type="entry name" value="FATA/B"/>
</dbReference>
<dbReference type="InterPro" id="IPR029069">
    <property type="entry name" value="HotDog_dom_sf"/>
</dbReference>
<gene>
    <name evidence="10" type="ORF">JHU38_06020</name>
</gene>
<evidence type="ECO:0000259" key="9">
    <source>
        <dbReference type="Pfam" id="PF20791"/>
    </source>
</evidence>
<comment type="caution">
    <text evidence="10">The sequence shown here is derived from an EMBL/GenBank/DDBJ whole genome shotgun (WGS) entry which is preliminary data.</text>
</comment>
<dbReference type="PANTHER" id="PTHR31727:SF6">
    <property type="entry name" value="OLEOYL-ACYL CARRIER PROTEIN THIOESTERASE 1, CHLOROPLASTIC"/>
    <property type="match status" value="1"/>
</dbReference>
<dbReference type="RefSeq" id="WP_107580895.1">
    <property type="nucleotide sequence ID" value="NZ_JAERMS010000013.1"/>
</dbReference>
<evidence type="ECO:0000256" key="1">
    <source>
        <dbReference type="ARBA" id="ARBA00006500"/>
    </source>
</evidence>
<dbReference type="SUPFAM" id="SSF54637">
    <property type="entry name" value="Thioesterase/thiol ester dehydrase-isomerase"/>
    <property type="match status" value="2"/>
</dbReference>
<evidence type="ECO:0000256" key="7">
    <source>
        <dbReference type="ARBA" id="ARBA00023160"/>
    </source>
</evidence>
<dbReference type="Gene3D" id="3.10.129.10">
    <property type="entry name" value="Hotdog Thioesterase"/>
    <property type="match status" value="2"/>
</dbReference>
<dbReference type="InterPro" id="IPR002864">
    <property type="entry name" value="Acyl-ACP_thioesterase_NHD"/>
</dbReference>
<evidence type="ECO:0000259" key="8">
    <source>
        <dbReference type="Pfam" id="PF01643"/>
    </source>
</evidence>
<protein>
    <submittedName>
        <fullName evidence="10">Acyl-[acyl-carrier-protein] thioesterase</fullName>
    </submittedName>
</protein>
<feature type="domain" description="Acyl-ACP thioesterase-like C-terminal" evidence="9">
    <location>
        <begin position="161"/>
        <end position="238"/>
    </location>
</feature>
<keyword evidence="11" id="KW-1185">Reference proteome</keyword>
<dbReference type="Proteomes" id="UP000664265">
    <property type="component" value="Unassembled WGS sequence"/>
</dbReference>
<keyword evidence="5" id="KW-0809">Transit peptide</keyword>